<dbReference type="EMBL" id="MHHS01000018">
    <property type="protein sequence ID" value="OGY37097.1"/>
    <property type="molecule type" value="Genomic_DNA"/>
</dbReference>
<reference evidence="1 2" key="1">
    <citation type="journal article" date="2016" name="Nat. Commun.">
        <title>Thousands of microbial genomes shed light on interconnected biogeochemical processes in an aquifer system.</title>
        <authorList>
            <person name="Anantharaman K."/>
            <person name="Brown C.T."/>
            <person name="Hug L.A."/>
            <person name="Sharon I."/>
            <person name="Castelle C.J."/>
            <person name="Probst A.J."/>
            <person name="Thomas B.C."/>
            <person name="Singh A."/>
            <person name="Wilkins M.J."/>
            <person name="Karaoz U."/>
            <person name="Brodie E.L."/>
            <person name="Williams K.H."/>
            <person name="Hubbard S.S."/>
            <person name="Banfield J.F."/>
        </authorList>
    </citation>
    <scope>NUCLEOTIDE SEQUENCE [LARGE SCALE GENOMIC DNA]</scope>
</reference>
<organism evidence="1 2">
    <name type="scientific">Candidatus Andersenbacteria bacterium RIFCSPHIGHO2_12_FULL_45_11b</name>
    <dbReference type="NCBI Taxonomy" id="1797282"/>
    <lineage>
        <taxon>Bacteria</taxon>
        <taxon>Candidatus Anderseniibacteriota</taxon>
    </lineage>
</organism>
<sequence length="79" mass="9097">MADCKKKKNPADANAWPGMELCWGRGKHDDTVRVSSSNTLNTEMQRVLVDSTRKAEWNLYRHITTKIIFVKGYSSPFYC</sequence>
<comment type="caution">
    <text evidence="1">The sequence shown here is derived from an EMBL/GenBank/DDBJ whole genome shotgun (WGS) entry which is preliminary data.</text>
</comment>
<evidence type="ECO:0000313" key="2">
    <source>
        <dbReference type="Proteomes" id="UP000177941"/>
    </source>
</evidence>
<dbReference type="Proteomes" id="UP000177941">
    <property type="component" value="Unassembled WGS sequence"/>
</dbReference>
<dbReference type="AlphaFoldDB" id="A0A1G1XCT6"/>
<protein>
    <submittedName>
        <fullName evidence="1">Uncharacterized protein</fullName>
    </submittedName>
</protein>
<gene>
    <name evidence="1" type="ORF">A3E36_04385</name>
</gene>
<evidence type="ECO:0000313" key="1">
    <source>
        <dbReference type="EMBL" id="OGY37097.1"/>
    </source>
</evidence>
<accession>A0A1G1XCT6</accession>
<proteinExistence type="predicted"/>
<name>A0A1G1XCT6_9BACT</name>